<protein>
    <submittedName>
        <fullName evidence="3">Zinc-ribbon domain-containing protein</fullName>
    </submittedName>
</protein>
<accession>A0ABV5XRS6</accession>
<dbReference type="InterPro" id="IPR007569">
    <property type="entry name" value="DUF559"/>
</dbReference>
<evidence type="ECO:0000259" key="1">
    <source>
        <dbReference type="Pfam" id="PF04480"/>
    </source>
</evidence>
<feature type="domain" description="Treble clef zinc finger" evidence="2">
    <location>
        <begin position="90"/>
        <end position="145"/>
    </location>
</feature>
<dbReference type="Gene3D" id="3.40.960.10">
    <property type="entry name" value="VSR Endonuclease"/>
    <property type="match status" value="1"/>
</dbReference>
<feature type="domain" description="Treble clef zinc finger" evidence="2">
    <location>
        <begin position="19"/>
        <end position="72"/>
    </location>
</feature>
<gene>
    <name evidence="3" type="ORF">ACFFQ6_33530</name>
</gene>
<feature type="domain" description="Treble clef zinc finger" evidence="2">
    <location>
        <begin position="233"/>
        <end position="287"/>
    </location>
</feature>
<name>A0ABV5XRS6_9NOCA</name>
<feature type="domain" description="Treble clef zinc finger" evidence="2">
    <location>
        <begin position="161"/>
        <end position="216"/>
    </location>
</feature>
<feature type="domain" description="DUF559" evidence="1">
    <location>
        <begin position="671"/>
        <end position="717"/>
    </location>
</feature>
<dbReference type="InterPro" id="IPR025487">
    <property type="entry name" value="DUF4379"/>
</dbReference>
<dbReference type="PANTHER" id="PTHR37317">
    <property type="entry name" value="BLR8090 PROTEIN"/>
    <property type="match status" value="1"/>
</dbReference>
<reference evidence="3 4" key="1">
    <citation type="submission" date="2024-09" db="EMBL/GenBank/DDBJ databases">
        <authorList>
            <person name="Sun Q."/>
            <person name="Mori K."/>
        </authorList>
    </citation>
    <scope>NUCLEOTIDE SEQUENCE [LARGE SCALE GENOMIC DNA]</scope>
    <source>
        <strain evidence="3 4">JCM 11411</strain>
    </source>
</reference>
<dbReference type="SUPFAM" id="SSF52980">
    <property type="entry name" value="Restriction endonuclease-like"/>
    <property type="match status" value="1"/>
</dbReference>
<dbReference type="Proteomes" id="UP001589587">
    <property type="component" value="Unassembled WGS sequence"/>
</dbReference>
<proteinExistence type="predicted"/>
<organism evidence="3 4">
    <name type="scientific">Rhodococcus baikonurensis</name>
    <dbReference type="NCBI Taxonomy" id="172041"/>
    <lineage>
        <taxon>Bacteria</taxon>
        <taxon>Bacillati</taxon>
        <taxon>Actinomycetota</taxon>
        <taxon>Actinomycetes</taxon>
        <taxon>Mycobacteriales</taxon>
        <taxon>Nocardiaceae</taxon>
        <taxon>Rhodococcus</taxon>
        <taxon>Rhodococcus erythropolis group</taxon>
    </lineage>
</organism>
<evidence type="ECO:0000259" key="2">
    <source>
        <dbReference type="Pfam" id="PF14311"/>
    </source>
</evidence>
<dbReference type="EMBL" id="JBHMAS010000090">
    <property type="protein sequence ID" value="MFB9784627.1"/>
    <property type="molecule type" value="Genomic_DNA"/>
</dbReference>
<feature type="domain" description="Treble clef zinc finger" evidence="2">
    <location>
        <begin position="513"/>
        <end position="567"/>
    </location>
</feature>
<dbReference type="RefSeq" id="WP_003944198.1">
    <property type="nucleotide sequence ID" value="NZ_JBEUOO010000068.1"/>
</dbReference>
<dbReference type="Pfam" id="PF04480">
    <property type="entry name" value="DUF559"/>
    <property type="match status" value="1"/>
</dbReference>
<feature type="domain" description="Treble clef zinc finger" evidence="2">
    <location>
        <begin position="373"/>
        <end position="426"/>
    </location>
</feature>
<feature type="domain" description="Treble clef zinc finger" evidence="2">
    <location>
        <begin position="583"/>
        <end position="635"/>
    </location>
</feature>
<sequence length="757" mass="84126">MPVRAIPGLTDLATLRPDLAAEWDAERNKRQPTDITPKSSIRAWWRCGKKHSYQACVADRTAKIGPGCPYCTLIRPIPNETDLPTTHPEIASQWHPTFNGDRTPTGFTAKSNWKAWWRCAGGHEYQTEITKRTNRKYGCPHCAGRYAITGVNDLATTEPEIAKEWDTIRNDRPPTAVKTGSEYSAWWICPDRSHSYASRVEQRVKAIIGCPYCGGRLPIPGETDLATLRPEVAREWHPTKNTLSAHDVLVASNKSVWWACSSGHEWKTTVASRTGKSATGCPVCSNRRIEQGINDLATLRPDIAAEWHPTRNSISSEEVSVGSAKKAWWLCTQFGHEWQGTVNSRTQGNGCPVCSGRRTLAGFNDLDTTHPHLANQWHPTRNAQTTSSTSPGSAYRAWWICPAGHEYLSVVSARVRGRGCAYCAGKQALAGFNDLATTHPTVAAEWHPTKNSLIPSQVTSGSKTKIWWQCAGQGHDYQATVETRTSAGTGCPVCTNRRIVVGFNDLATLRPELAAEWHPTKNLLTPARVGAGSHLKAWWQCRDHGHEWPAVVVSRVNGRQCPICAGRKVLPGFNDLRTTHPAIASEWHSTKNTGTPIDFSAGSDSRVWWRCRAGHEWEVSIGSRTAAETGCPHCCTIGTSMREQAICQLIAKAFNQTDYTGPAGVVGWRWGVDLALHHQRVIVEYDGWYWHRDKAEKDLLKTRVLEKAGWTVIRIRETTAKRPLPELPVTTMECTSTERAEAVALRTIQLINEIHQH</sequence>
<keyword evidence="4" id="KW-1185">Reference proteome</keyword>
<dbReference type="Pfam" id="PF14311">
    <property type="entry name" value="DUF4379"/>
    <property type="match status" value="9"/>
</dbReference>
<comment type="caution">
    <text evidence="3">The sequence shown here is derived from an EMBL/GenBank/DDBJ whole genome shotgun (WGS) entry which is preliminary data.</text>
</comment>
<feature type="domain" description="Treble clef zinc finger" evidence="2">
    <location>
        <begin position="303"/>
        <end position="357"/>
    </location>
</feature>
<dbReference type="GeneID" id="93806775"/>
<evidence type="ECO:0000313" key="4">
    <source>
        <dbReference type="Proteomes" id="UP001589587"/>
    </source>
</evidence>
<feature type="domain" description="Treble clef zinc finger" evidence="2">
    <location>
        <begin position="443"/>
        <end position="497"/>
    </location>
</feature>
<dbReference type="InterPro" id="IPR011335">
    <property type="entry name" value="Restrct_endonuc-II-like"/>
</dbReference>
<dbReference type="PANTHER" id="PTHR37317:SF1">
    <property type="entry name" value="ZINC-RIBBON DOMAIN-CONTAINING PROTEIN-RELATED"/>
    <property type="match status" value="1"/>
</dbReference>
<evidence type="ECO:0000313" key="3">
    <source>
        <dbReference type="EMBL" id="MFB9784627.1"/>
    </source>
</evidence>